<evidence type="ECO:0000256" key="20">
    <source>
        <dbReference type="SAM" id="SignalP"/>
    </source>
</evidence>
<dbReference type="GO" id="GO:0005886">
    <property type="term" value="C:plasma membrane"/>
    <property type="evidence" value="ECO:0007669"/>
    <property type="project" value="UniProtKB-SubCell"/>
</dbReference>
<dbReference type="PROSITE" id="PS50853">
    <property type="entry name" value="FN3"/>
    <property type="match status" value="2"/>
</dbReference>
<comment type="subcellular location">
    <subcellularLocation>
        <location evidence="1">Cell membrane</location>
    </subcellularLocation>
    <subcellularLocation>
        <location evidence="2">Membrane</location>
        <topology evidence="2">Single-pass type I membrane protein</topology>
    </subcellularLocation>
</comment>
<dbReference type="SMART" id="SM00408">
    <property type="entry name" value="IGc2"/>
    <property type="match status" value="3"/>
</dbReference>
<dbReference type="CDD" id="cd00063">
    <property type="entry name" value="FN3"/>
    <property type="match status" value="2"/>
</dbReference>
<evidence type="ECO:0000259" key="22">
    <source>
        <dbReference type="PROSITE" id="PS50853"/>
    </source>
</evidence>
<keyword evidence="9 19" id="KW-1133">Transmembrane helix</keyword>
<reference evidence="23" key="2">
    <citation type="submission" date="2021-08" db="EMBL/GenBank/DDBJ databases">
        <authorList>
            <person name="Eriksson T."/>
        </authorList>
    </citation>
    <scope>NUCLEOTIDE SEQUENCE</scope>
    <source>
        <strain evidence="23">Stoneville</strain>
        <tissue evidence="23">Whole head</tissue>
    </source>
</reference>
<dbReference type="AlphaFoldDB" id="A0A8J6HCG6"/>
<evidence type="ECO:0000256" key="6">
    <source>
        <dbReference type="ARBA" id="ARBA00022729"/>
    </source>
</evidence>
<feature type="domain" description="Ig-like" evidence="21">
    <location>
        <begin position="233"/>
        <end position="317"/>
    </location>
</feature>
<evidence type="ECO:0000256" key="11">
    <source>
        <dbReference type="ARBA" id="ARBA00023157"/>
    </source>
</evidence>
<proteinExistence type="inferred from homology"/>
<evidence type="ECO:0000259" key="21">
    <source>
        <dbReference type="PROSITE" id="PS50835"/>
    </source>
</evidence>
<dbReference type="GO" id="GO:0098609">
    <property type="term" value="P:cell-cell adhesion"/>
    <property type="evidence" value="ECO:0007669"/>
    <property type="project" value="UniProtKB-ARBA"/>
</dbReference>
<feature type="region of interest" description="Disordered" evidence="18">
    <location>
        <begin position="784"/>
        <end position="829"/>
    </location>
</feature>
<dbReference type="InterPro" id="IPR003598">
    <property type="entry name" value="Ig_sub2"/>
</dbReference>
<keyword evidence="4" id="KW-0358">Heparin-binding</keyword>
<evidence type="ECO:0000256" key="13">
    <source>
        <dbReference type="ARBA" id="ARBA00023319"/>
    </source>
</evidence>
<dbReference type="GO" id="GO:0007399">
    <property type="term" value="P:nervous system development"/>
    <property type="evidence" value="ECO:0007669"/>
    <property type="project" value="TreeGrafter"/>
</dbReference>
<feature type="signal peptide" evidence="20">
    <location>
        <begin position="1"/>
        <end position="23"/>
    </location>
</feature>
<protein>
    <recommendedName>
        <fullName evidence="17">Interference hedgehog</fullName>
    </recommendedName>
</protein>
<evidence type="ECO:0000256" key="3">
    <source>
        <dbReference type="ARBA" id="ARBA00022475"/>
    </source>
</evidence>
<dbReference type="EMBL" id="JABDTM020026637">
    <property type="protein sequence ID" value="KAH0811691.1"/>
    <property type="molecule type" value="Genomic_DNA"/>
</dbReference>
<dbReference type="Pfam" id="PF13927">
    <property type="entry name" value="Ig_3"/>
    <property type="match status" value="2"/>
</dbReference>
<dbReference type="InterPro" id="IPR036179">
    <property type="entry name" value="Ig-like_dom_sf"/>
</dbReference>
<dbReference type="InterPro" id="IPR003599">
    <property type="entry name" value="Ig_sub"/>
</dbReference>
<evidence type="ECO:0000256" key="10">
    <source>
        <dbReference type="ARBA" id="ARBA00023136"/>
    </source>
</evidence>
<evidence type="ECO:0000256" key="9">
    <source>
        <dbReference type="ARBA" id="ARBA00022989"/>
    </source>
</evidence>
<evidence type="ECO:0000256" key="1">
    <source>
        <dbReference type="ARBA" id="ARBA00004236"/>
    </source>
</evidence>
<dbReference type="Pfam" id="PF13895">
    <property type="entry name" value="Ig_2"/>
    <property type="match status" value="1"/>
</dbReference>
<keyword evidence="8" id="KW-0654">Proteoglycan</keyword>
<feature type="domain" description="Fibronectin type-III" evidence="22">
    <location>
        <begin position="446"/>
        <end position="553"/>
    </location>
</feature>
<feature type="chain" id="PRO_5035202005" description="Interference hedgehog" evidence="20">
    <location>
        <begin position="24"/>
        <end position="829"/>
    </location>
</feature>
<evidence type="ECO:0000256" key="19">
    <source>
        <dbReference type="SAM" id="Phobius"/>
    </source>
</evidence>
<dbReference type="Proteomes" id="UP000719412">
    <property type="component" value="Unassembled WGS sequence"/>
</dbReference>
<dbReference type="PANTHER" id="PTHR44170">
    <property type="entry name" value="PROTEIN SIDEKICK"/>
    <property type="match status" value="1"/>
</dbReference>
<evidence type="ECO:0000256" key="14">
    <source>
        <dbReference type="ARBA" id="ARBA00037573"/>
    </source>
</evidence>
<dbReference type="SUPFAM" id="SSF48726">
    <property type="entry name" value="Immunoglobulin"/>
    <property type="match status" value="3"/>
</dbReference>
<gene>
    <name evidence="23" type="ORF">GEV33_011098</name>
</gene>
<feature type="compositionally biased region" description="Basic residues" evidence="18">
    <location>
        <begin position="804"/>
        <end position="815"/>
    </location>
</feature>
<dbReference type="PROSITE" id="PS50835">
    <property type="entry name" value="IG_LIKE"/>
    <property type="match status" value="3"/>
</dbReference>
<keyword evidence="11" id="KW-1015">Disulfide bond</keyword>
<comment type="similarity">
    <text evidence="15">Belongs to the immunoglobulin superfamily. IHOG family.</text>
</comment>
<evidence type="ECO:0000256" key="15">
    <source>
        <dbReference type="ARBA" id="ARBA00038144"/>
    </source>
</evidence>
<evidence type="ECO:0000313" key="24">
    <source>
        <dbReference type="Proteomes" id="UP000719412"/>
    </source>
</evidence>
<evidence type="ECO:0000313" key="23">
    <source>
        <dbReference type="EMBL" id="KAH0811691.1"/>
    </source>
</evidence>
<dbReference type="InterPro" id="IPR003961">
    <property type="entry name" value="FN3_dom"/>
</dbReference>
<keyword evidence="10 19" id="KW-0472">Membrane</keyword>
<feature type="domain" description="Ig-like" evidence="21">
    <location>
        <begin position="322"/>
        <end position="359"/>
    </location>
</feature>
<dbReference type="GO" id="GO:0030154">
    <property type="term" value="P:cell differentiation"/>
    <property type="evidence" value="ECO:0007669"/>
    <property type="project" value="UniProtKB-ARBA"/>
</dbReference>
<keyword evidence="5 19" id="KW-0812">Transmembrane</keyword>
<keyword evidence="7" id="KW-0677">Repeat</keyword>
<evidence type="ECO:0000256" key="8">
    <source>
        <dbReference type="ARBA" id="ARBA00022974"/>
    </source>
</evidence>
<feature type="region of interest" description="Disordered" evidence="18">
    <location>
        <begin position="411"/>
        <end position="452"/>
    </location>
</feature>
<feature type="compositionally biased region" description="Polar residues" evidence="18">
    <location>
        <begin position="784"/>
        <end position="799"/>
    </location>
</feature>
<evidence type="ECO:0000256" key="12">
    <source>
        <dbReference type="ARBA" id="ARBA00023180"/>
    </source>
</evidence>
<dbReference type="GO" id="GO:0009653">
    <property type="term" value="P:anatomical structure morphogenesis"/>
    <property type="evidence" value="ECO:0007669"/>
    <property type="project" value="UniProtKB-ARBA"/>
</dbReference>
<dbReference type="FunFam" id="2.60.40.10:FF:000005">
    <property type="entry name" value="Neuronal cell adhesion molecule"/>
    <property type="match status" value="1"/>
</dbReference>
<dbReference type="SMART" id="SM00409">
    <property type="entry name" value="IG"/>
    <property type="match status" value="4"/>
</dbReference>
<name>A0A8J6HCG6_TENMO</name>
<dbReference type="SUPFAM" id="SSF49265">
    <property type="entry name" value="Fibronectin type III"/>
    <property type="match status" value="1"/>
</dbReference>
<feature type="domain" description="Ig-like" evidence="21">
    <location>
        <begin position="127"/>
        <end position="221"/>
    </location>
</feature>
<evidence type="ECO:0000256" key="7">
    <source>
        <dbReference type="ARBA" id="ARBA00022737"/>
    </source>
</evidence>
<feature type="domain" description="Fibronectin type-III" evidence="22">
    <location>
        <begin position="559"/>
        <end position="655"/>
    </location>
</feature>
<evidence type="ECO:0000256" key="17">
    <source>
        <dbReference type="ARBA" id="ARBA00041099"/>
    </source>
</evidence>
<sequence length="829" mass="92675">MDGFQVICTIFVTVVAYADSSAADHEYMLTKPESLTVSINFETKLECVMNILPDKFQWKFYPLDKKDSFNPKAPLSLTNSKFRIIPADKYEPQKKMSSLTLQADSTEIAGDYQCLAHYGASVVASIPWRITIANLTHFRTQEKVDATVVVGNTISWRCEPPPMSNPEPYVDYVKNGQYFPRVISTSTKSLIIPNATTSDSGHYACKSGNTEGDITSGTLLNLRVVRHVSPEPPRFLIRPKTMYEVNKGDSVFLECAAVGNPVPKVEWRKKVGIFPEHRCEKLEGGLVIKNVSSSDNGVYECVQKNHLGTISHYITLNYNEPPKIDCLLTTTDVTQGDNLDLDCSVTGTPTPEVSWFLNGFVVNDSKIETDGNKIYFMPVEKRHAGNLQIFARNVLGTVYRTISIKVIPLSTTQEVSTDKPAPPTRGNHRNNNNNSRKPPKHGKMVPPSRPNISRLNDEAVLLRWTVQMKGLPIQFFKVQYRELGPDSQRDHHNRKGSKWMTTNTDIPPHMRSYEVTNLKPDHWYRFRIAAVYSNNDNKNSPTSEKFHLRKLDFDKRNPLPIPLVTKTETINSTSVKIYWKYNSLPNITVDGFFVNYNSASSAADYMREVVDGQHTNSYILTHLQPDTVYDIKLQSFTSKSASDFSAIMKAKTLGVVSTTSPPMKETVTPSLSTEPSGISKLYIIIAVSVVGGCGLIFALIGVLLFCKRSKQKKNSNRGDRDKGGVDDHRIQADAEYVVGSKNAPRSNGCVPPNRITITANPLADADNKNQNMIEMSCLSSQNNNCSTVQPSVSGEDSPTNSRDKKNKNREKRIRNKQNTDSNTSGENYV</sequence>
<dbReference type="Gene3D" id="2.60.40.10">
    <property type="entry name" value="Immunoglobulins"/>
    <property type="match status" value="5"/>
</dbReference>
<feature type="transmembrane region" description="Helical" evidence="19">
    <location>
        <begin position="681"/>
        <end position="706"/>
    </location>
</feature>
<comment type="caution">
    <text evidence="23">The sequence shown here is derived from an EMBL/GenBank/DDBJ whole genome shotgun (WGS) entry which is preliminary data.</text>
</comment>
<evidence type="ECO:0000256" key="4">
    <source>
        <dbReference type="ARBA" id="ARBA00022674"/>
    </source>
</evidence>
<dbReference type="InterPro" id="IPR007110">
    <property type="entry name" value="Ig-like_dom"/>
</dbReference>
<keyword evidence="3" id="KW-1003">Cell membrane</keyword>
<dbReference type="InterPro" id="IPR013783">
    <property type="entry name" value="Ig-like_fold"/>
</dbReference>
<comment type="subunit">
    <text evidence="16">Homodimer. Heterotetramer; 2 iHog chains bind 2 hh chains when facilitated by heparin, heparin is required to promote high-affinity interactions between hh and iHog.</text>
</comment>
<organism evidence="23 24">
    <name type="scientific">Tenebrio molitor</name>
    <name type="common">Yellow mealworm beetle</name>
    <dbReference type="NCBI Taxonomy" id="7067"/>
    <lineage>
        <taxon>Eukaryota</taxon>
        <taxon>Metazoa</taxon>
        <taxon>Ecdysozoa</taxon>
        <taxon>Arthropoda</taxon>
        <taxon>Hexapoda</taxon>
        <taxon>Insecta</taxon>
        <taxon>Pterygota</taxon>
        <taxon>Neoptera</taxon>
        <taxon>Endopterygota</taxon>
        <taxon>Coleoptera</taxon>
        <taxon>Polyphaga</taxon>
        <taxon>Cucujiformia</taxon>
        <taxon>Tenebrionidae</taxon>
        <taxon>Tenebrio</taxon>
    </lineage>
</organism>
<comment type="function">
    <text evidence="14">Mediates response to the active Hedgehog (Hh) protein signal in embryos, functioning upstream or at the level of patched (ptc).</text>
</comment>
<dbReference type="InterPro" id="IPR036116">
    <property type="entry name" value="FN3_sf"/>
</dbReference>
<feature type="compositionally biased region" description="Polar residues" evidence="18">
    <location>
        <begin position="819"/>
        <end position="829"/>
    </location>
</feature>
<keyword evidence="24" id="KW-1185">Reference proteome</keyword>
<accession>A0A8J6HCG6</accession>
<evidence type="ECO:0000256" key="2">
    <source>
        <dbReference type="ARBA" id="ARBA00004479"/>
    </source>
</evidence>
<evidence type="ECO:0000256" key="18">
    <source>
        <dbReference type="SAM" id="MobiDB-lite"/>
    </source>
</evidence>
<evidence type="ECO:0000256" key="5">
    <source>
        <dbReference type="ARBA" id="ARBA00022692"/>
    </source>
</evidence>
<keyword evidence="13" id="KW-0393">Immunoglobulin domain</keyword>
<reference evidence="23" key="1">
    <citation type="journal article" date="2020" name="J Insects Food Feed">
        <title>The yellow mealworm (Tenebrio molitor) genome: a resource for the emerging insects as food and feed industry.</title>
        <authorList>
            <person name="Eriksson T."/>
            <person name="Andere A."/>
            <person name="Kelstrup H."/>
            <person name="Emery V."/>
            <person name="Picard C."/>
        </authorList>
    </citation>
    <scope>NUCLEOTIDE SEQUENCE</scope>
    <source>
        <strain evidence="23">Stoneville</strain>
        <tissue evidence="23">Whole head</tissue>
    </source>
</reference>
<keyword evidence="12" id="KW-0325">Glycoprotein</keyword>
<dbReference type="PANTHER" id="PTHR44170:SF33">
    <property type="entry name" value="BROTHER OF IHOG, ISOFORM G-RELATED"/>
    <property type="match status" value="1"/>
</dbReference>
<keyword evidence="6 20" id="KW-0732">Signal</keyword>
<dbReference type="SMART" id="SM00060">
    <property type="entry name" value="FN3"/>
    <property type="match status" value="2"/>
</dbReference>
<dbReference type="Pfam" id="PF00041">
    <property type="entry name" value="fn3"/>
    <property type="match status" value="2"/>
</dbReference>
<evidence type="ECO:0000256" key="16">
    <source>
        <dbReference type="ARBA" id="ARBA00038530"/>
    </source>
</evidence>